<gene>
    <name evidence="6" type="ORF">SAMN02745190_00596</name>
</gene>
<dbReference type="PROSITE" id="PS51257">
    <property type="entry name" value="PROKAR_LIPOPROTEIN"/>
    <property type="match status" value="1"/>
</dbReference>
<dbReference type="GO" id="GO:0008270">
    <property type="term" value="F:zinc ion binding"/>
    <property type="evidence" value="ECO:0007669"/>
    <property type="project" value="InterPro"/>
</dbReference>
<evidence type="ECO:0000256" key="3">
    <source>
        <dbReference type="SAM" id="SignalP"/>
    </source>
</evidence>
<organism evidence="6 7">
    <name type="scientific">Schwartzia succinivorans DSM 10502</name>
    <dbReference type="NCBI Taxonomy" id="1123243"/>
    <lineage>
        <taxon>Bacteria</taxon>
        <taxon>Bacillati</taxon>
        <taxon>Bacillota</taxon>
        <taxon>Negativicutes</taxon>
        <taxon>Selenomonadales</taxon>
        <taxon>Selenomonadaceae</taxon>
        <taxon>Schwartzia</taxon>
    </lineage>
</organism>
<feature type="region of interest" description="Disordered" evidence="2">
    <location>
        <begin position="226"/>
        <end position="250"/>
    </location>
</feature>
<feature type="domain" description="N-acetylmuramoyl-L-alanine amidase" evidence="4">
    <location>
        <begin position="68"/>
        <end position="198"/>
    </location>
</feature>
<dbReference type="InterPro" id="IPR002502">
    <property type="entry name" value="Amidase_domain"/>
</dbReference>
<evidence type="ECO:0000313" key="6">
    <source>
        <dbReference type="EMBL" id="SHE54061.1"/>
    </source>
</evidence>
<accession>A0A1M4UB11</accession>
<protein>
    <submittedName>
        <fullName evidence="6">N-acetylmuramoyl-L-alanine amidase</fullName>
    </submittedName>
</protein>
<comment type="similarity">
    <text evidence="1">Belongs to the N-acetylmuramoyl-L-alanine amidase 2 family.</text>
</comment>
<dbReference type="InterPro" id="IPR006619">
    <property type="entry name" value="PGRP_domain_met/bac"/>
</dbReference>
<dbReference type="RefSeq" id="WP_072934725.1">
    <property type="nucleotide sequence ID" value="NZ_FQUG01000003.1"/>
</dbReference>
<dbReference type="Proteomes" id="UP000184404">
    <property type="component" value="Unassembled WGS sequence"/>
</dbReference>
<dbReference type="AlphaFoldDB" id="A0A1M4UB11"/>
<proteinExistence type="inferred from homology"/>
<evidence type="ECO:0000259" key="5">
    <source>
        <dbReference type="SMART" id="SM00701"/>
    </source>
</evidence>
<dbReference type="STRING" id="1123243.SAMN02745190_00596"/>
<feature type="signal peptide" evidence="3">
    <location>
        <begin position="1"/>
        <end position="28"/>
    </location>
</feature>
<evidence type="ECO:0000256" key="1">
    <source>
        <dbReference type="ARBA" id="ARBA00007553"/>
    </source>
</evidence>
<sequence>MKKWFCFIGCFFALIAACLVSFMPEAQARLHGAAAHQKPPQKPKTEAWSQFWPESIDEGLDIEETQYVFDGPLLPRSWTDAIVIHHVGVPSGEVSSGTIHMAHIGNGWLGIGYHYVIHKDGTIERGRPLLAEGAHAYGHNSHTVGINLTGNFDWEVPTDEQIESLTDLLTSLCRIFHLPANRYSIVGHEDLNATACPGWNLYILLPEIRSRVSQRLGQTETVEAGTIGNKITERPVNRRNSLPTNRRNGR</sequence>
<dbReference type="InterPro" id="IPR036505">
    <property type="entry name" value="Amidase/PGRP_sf"/>
</dbReference>
<feature type="chain" id="PRO_5012951319" evidence="3">
    <location>
        <begin position="29"/>
        <end position="250"/>
    </location>
</feature>
<keyword evidence="3" id="KW-0732">Signal</keyword>
<dbReference type="SMART" id="SM00644">
    <property type="entry name" value="Ami_2"/>
    <property type="match status" value="1"/>
</dbReference>
<dbReference type="GO" id="GO:0009253">
    <property type="term" value="P:peptidoglycan catabolic process"/>
    <property type="evidence" value="ECO:0007669"/>
    <property type="project" value="InterPro"/>
</dbReference>
<dbReference type="Gene3D" id="3.40.80.10">
    <property type="entry name" value="Peptidoglycan recognition protein-like"/>
    <property type="match status" value="1"/>
</dbReference>
<dbReference type="SUPFAM" id="SSF55846">
    <property type="entry name" value="N-acetylmuramoyl-L-alanine amidase-like"/>
    <property type="match status" value="1"/>
</dbReference>
<dbReference type="PANTHER" id="PTHR11022">
    <property type="entry name" value="PEPTIDOGLYCAN RECOGNITION PROTEIN"/>
    <property type="match status" value="1"/>
</dbReference>
<evidence type="ECO:0000259" key="4">
    <source>
        <dbReference type="SMART" id="SM00644"/>
    </source>
</evidence>
<dbReference type="InterPro" id="IPR015510">
    <property type="entry name" value="PGRP"/>
</dbReference>
<dbReference type="EMBL" id="FQUG01000003">
    <property type="protein sequence ID" value="SHE54061.1"/>
    <property type="molecule type" value="Genomic_DNA"/>
</dbReference>
<dbReference type="PANTHER" id="PTHR11022:SF41">
    <property type="entry name" value="PEPTIDOGLYCAN-RECOGNITION PROTEIN LC-RELATED"/>
    <property type="match status" value="1"/>
</dbReference>
<feature type="compositionally biased region" description="Polar residues" evidence="2">
    <location>
        <begin position="238"/>
        <end position="250"/>
    </location>
</feature>
<keyword evidence="7" id="KW-1185">Reference proteome</keyword>
<dbReference type="CDD" id="cd06583">
    <property type="entry name" value="PGRP"/>
    <property type="match status" value="1"/>
</dbReference>
<dbReference type="SMART" id="SM00701">
    <property type="entry name" value="PGRP"/>
    <property type="match status" value="1"/>
</dbReference>
<evidence type="ECO:0000256" key="2">
    <source>
        <dbReference type="SAM" id="MobiDB-lite"/>
    </source>
</evidence>
<evidence type="ECO:0000313" key="7">
    <source>
        <dbReference type="Proteomes" id="UP000184404"/>
    </source>
</evidence>
<dbReference type="Pfam" id="PF01510">
    <property type="entry name" value="Amidase_2"/>
    <property type="match status" value="1"/>
</dbReference>
<feature type="domain" description="Peptidoglycan recognition protein family" evidence="5">
    <location>
        <begin position="60"/>
        <end position="192"/>
    </location>
</feature>
<name>A0A1M4UB11_9FIRM</name>
<reference evidence="6 7" key="1">
    <citation type="submission" date="2016-11" db="EMBL/GenBank/DDBJ databases">
        <authorList>
            <person name="Jaros S."/>
            <person name="Januszkiewicz K."/>
            <person name="Wedrychowicz H."/>
        </authorList>
    </citation>
    <scope>NUCLEOTIDE SEQUENCE [LARGE SCALE GENOMIC DNA]</scope>
    <source>
        <strain evidence="6 7">DSM 10502</strain>
    </source>
</reference>
<dbReference type="GO" id="GO:0008745">
    <property type="term" value="F:N-acetylmuramoyl-L-alanine amidase activity"/>
    <property type="evidence" value="ECO:0007669"/>
    <property type="project" value="InterPro"/>
</dbReference>